<keyword evidence="7" id="KW-0067">ATP-binding</keyword>
<evidence type="ECO:0000313" key="21">
    <source>
        <dbReference type="Proteomes" id="UP000263993"/>
    </source>
</evidence>
<comment type="caution">
    <text evidence="20">The sequence shown here is derived from an EMBL/GenBank/DDBJ whole genome shotgun (WGS) entry which is preliminary data.</text>
</comment>
<dbReference type="PROSITE" id="PS00688">
    <property type="entry name" value="SIGMA54_INTERACT_3"/>
    <property type="match status" value="1"/>
</dbReference>
<evidence type="ECO:0000259" key="19">
    <source>
        <dbReference type="PROSITE" id="PS50110"/>
    </source>
</evidence>
<evidence type="ECO:0000256" key="8">
    <source>
        <dbReference type="ARBA" id="ARBA00023012"/>
    </source>
</evidence>
<reference evidence="21" key="1">
    <citation type="submission" date="2018-08" db="EMBL/GenBank/DDBJ databases">
        <authorList>
            <person name="Kim S.-J."/>
            <person name="Jung G.-Y."/>
        </authorList>
    </citation>
    <scope>NUCLEOTIDE SEQUENCE [LARGE SCALE GENOMIC DNA]</scope>
    <source>
        <strain evidence="21">GY_H</strain>
    </source>
</reference>
<comment type="function">
    <text evidence="16">Member of the two-component regulatory system NtrB/NtrC, which controls expression of the nitrogen-regulated (ntr) genes in response to nitrogen limitation. Phosphorylated NtrC binds directly to DNA and stimulates the formation of open promoter-sigma54-RNA polymerase complexes.</text>
</comment>
<dbReference type="GO" id="GO:0005524">
    <property type="term" value="F:ATP binding"/>
    <property type="evidence" value="ECO:0007669"/>
    <property type="project" value="UniProtKB-KW"/>
</dbReference>
<evidence type="ECO:0000256" key="2">
    <source>
        <dbReference type="ARBA" id="ARBA00019059"/>
    </source>
</evidence>
<organism evidence="20 21">
    <name type="scientific">Undibacter mobilis</name>
    <dbReference type="NCBI Taxonomy" id="2292256"/>
    <lineage>
        <taxon>Bacteria</taxon>
        <taxon>Pseudomonadati</taxon>
        <taxon>Pseudomonadota</taxon>
        <taxon>Alphaproteobacteria</taxon>
        <taxon>Hyphomicrobiales</taxon>
        <taxon>Nitrobacteraceae</taxon>
        <taxon>Undibacter</taxon>
    </lineage>
</organism>
<evidence type="ECO:0000256" key="6">
    <source>
        <dbReference type="ARBA" id="ARBA00022741"/>
    </source>
</evidence>
<evidence type="ECO:0000256" key="1">
    <source>
        <dbReference type="ARBA" id="ARBA00004496"/>
    </source>
</evidence>
<evidence type="ECO:0000256" key="11">
    <source>
        <dbReference type="ARBA" id="ARBA00023159"/>
    </source>
</evidence>
<evidence type="ECO:0000256" key="7">
    <source>
        <dbReference type="ARBA" id="ARBA00022840"/>
    </source>
</evidence>
<dbReference type="SUPFAM" id="SSF46689">
    <property type="entry name" value="Homeodomain-like"/>
    <property type="match status" value="1"/>
</dbReference>
<proteinExistence type="predicted"/>
<dbReference type="Gene3D" id="3.40.50.2300">
    <property type="match status" value="1"/>
</dbReference>
<dbReference type="AlphaFoldDB" id="A0A371B7A4"/>
<dbReference type="GO" id="GO:0006355">
    <property type="term" value="P:regulation of DNA-templated transcription"/>
    <property type="evidence" value="ECO:0007669"/>
    <property type="project" value="InterPro"/>
</dbReference>
<feature type="modified residue" description="4-aspartylphosphate" evidence="17">
    <location>
        <position position="56"/>
    </location>
</feature>
<keyword evidence="9" id="KW-0805">Transcription regulation</keyword>
<feature type="domain" description="Response regulatory" evidence="19">
    <location>
        <begin position="4"/>
        <end position="121"/>
    </location>
</feature>
<dbReference type="Pfam" id="PF02954">
    <property type="entry name" value="HTH_8"/>
    <property type="match status" value="1"/>
</dbReference>
<sequence>MSQVVLIVDDDPVQRRLLEAMVQRFGYRAITADGGDAALGVLTGVDAVAVDCVILDLVMPDLDGLGVMARMRQASLDIPVIVQTAHGGIDNVVSAMRAGATDFVVKPASPERLEVSLRNALAVRALAGELQRVKRSRDGTLSLADVITRSPAMTPVLKAAEKTAASDIPVLLEGESGVGKELMARAIHGSGERRAKPFVAVNCGALPEHLIESILFGHEKGAFTGATEKHTGKFVEADGGTLFLDEVGELPLAAQVKLLRALQESEVEPVGSRKTVKVNVRIISATNRDLIAEVKAGRFREDLFYRLHVFPITIPPLRQRPEDIETLARHFVTRIAAEQGKRIRGLDAATLHALAAHRWPGNVRQLENAVYRAVVMADSDTIGIAEFPQLATTNGDAMVNVGIAPATAPSFDHDAVYVDGSISLQERMLRLNPSAMSQTQPVLSLTDDRNDVKPLEDIEREVIRFAIEHYRGQMSEVARRLKIGRSTLYRKLETLQMHDETSIAPDNNPVDAG</sequence>
<evidence type="ECO:0000256" key="16">
    <source>
        <dbReference type="ARBA" id="ARBA00043886"/>
    </source>
</evidence>
<dbReference type="PROSITE" id="PS50045">
    <property type="entry name" value="SIGMA54_INTERACT_4"/>
    <property type="match status" value="1"/>
</dbReference>
<keyword evidence="8" id="KW-0902">Two-component regulatory system</keyword>
<dbReference type="InterPro" id="IPR001789">
    <property type="entry name" value="Sig_transdc_resp-reg_receiver"/>
</dbReference>
<evidence type="ECO:0000256" key="4">
    <source>
        <dbReference type="ARBA" id="ARBA00022491"/>
    </source>
</evidence>
<dbReference type="Pfam" id="PF00072">
    <property type="entry name" value="Response_reg"/>
    <property type="match status" value="1"/>
</dbReference>
<evidence type="ECO:0000256" key="12">
    <source>
        <dbReference type="ARBA" id="ARBA00023163"/>
    </source>
</evidence>
<evidence type="ECO:0000256" key="17">
    <source>
        <dbReference type="PROSITE-ProRule" id="PRU00169"/>
    </source>
</evidence>
<dbReference type="CDD" id="cd00009">
    <property type="entry name" value="AAA"/>
    <property type="match status" value="1"/>
</dbReference>
<dbReference type="Gene3D" id="3.40.50.300">
    <property type="entry name" value="P-loop containing nucleotide triphosphate hydrolases"/>
    <property type="match status" value="1"/>
</dbReference>
<dbReference type="PROSITE" id="PS00676">
    <property type="entry name" value="SIGMA54_INTERACT_2"/>
    <property type="match status" value="1"/>
</dbReference>
<dbReference type="FunFam" id="1.10.8.60:FF:000014">
    <property type="entry name" value="DNA-binding transcriptional regulator NtrC"/>
    <property type="match status" value="1"/>
</dbReference>
<dbReference type="Gene3D" id="1.10.8.60">
    <property type="match status" value="1"/>
</dbReference>
<dbReference type="GO" id="GO:0043565">
    <property type="term" value="F:sequence-specific DNA binding"/>
    <property type="evidence" value="ECO:0007669"/>
    <property type="project" value="InterPro"/>
</dbReference>
<dbReference type="Pfam" id="PF25601">
    <property type="entry name" value="AAA_lid_14"/>
    <property type="match status" value="1"/>
</dbReference>
<evidence type="ECO:0000256" key="15">
    <source>
        <dbReference type="ARBA" id="ARBA00031910"/>
    </source>
</evidence>
<keyword evidence="4" id="KW-0678">Repressor</keyword>
<dbReference type="InterPro" id="IPR011006">
    <property type="entry name" value="CheY-like_superfamily"/>
</dbReference>
<dbReference type="PROSITE" id="PS00675">
    <property type="entry name" value="SIGMA54_INTERACT_1"/>
    <property type="match status" value="1"/>
</dbReference>
<evidence type="ECO:0000256" key="10">
    <source>
        <dbReference type="ARBA" id="ARBA00023125"/>
    </source>
</evidence>
<accession>A0A371B7A4</accession>
<dbReference type="SMART" id="SM00448">
    <property type="entry name" value="REC"/>
    <property type="match status" value="1"/>
</dbReference>
<evidence type="ECO:0000256" key="13">
    <source>
        <dbReference type="ARBA" id="ARBA00023231"/>
    </source>
</evidence>
<keyword evidence="10" id="KW-0238">DNA-binding</keyword>
<dbReference type="InterPro" id="IPR025943">
    <property type="entry name" value="Sigma_54_int_dom_ATP-bd_2"/>
</dbReference>
<dbReference type="GO" id="GO:0005737">
    <property type="term" value="C:cytoplasm"/>
    <property type="evidence" value="ECO:0007669"/>
    <property type="project" value="UniProtKB-SubCell"/>
</dbReference>
<dbReference type="InterPro" id="IPR003593">
    <property type="entry name" value="AAA+_ATPase"/>
</dbReference>
<dbReference type="InterPro" id="IPR002197">
    <property type="entry name" value="HTH_Fis"/>
</dbReference>
<dbReference type="SUPFAM" id="SSF52172">
    <property type="entry name" value="CheY-like"/>
    <property type="match status" value="1"/>
</dbReference>
<feature type="domain" description="Sigma-54 factor interaction" evidence="18">
    <location>
        <begin position="146"/>
        <end position="375"/>
    </location>
</feature>
<dbReference type="PANTHER" id="PTHR32071">
    <property type="entry name" value="TRANSCRIPTIONAL REGULATORY PROTEIN"/>
    <property type="match status" value="1"/>
</dbReference>
<keyword evidence="3" id="KW-0963">Cytoplasm</keyword>
<dbReference type="Gene3D" id="1.10.10.60">
    <property type="entry name" value="Homeodomain-like"/>
    <property type="match status" value="1"/>
</dbReference>
<keyword evidence="6" id="KW-0547">Nucleotide-binding</keyword>
<dbReference type="InterPro" id="IPR002078">
    <property type="entry name" value="Sigma_54_int"/>
</dbReference>
<dbReference type="InterPro" id="IPR009057">
    <property type="entry name" value="Homeodomain-like_sf"/>
</dbReference>
<name>A0A371B7A4_9BRAD</name>
<keyword evidence="21" id="KW-1185">Reference proteome</keyword>
<dbReference type="OrthoDB" id="9804019at2"/>
<dbReference type="InterPro" id="IPR027417">
    <property type="entry name" value="P-loop_NTPase"/>
</dbReference>
<dbReference type="EMBL" id="QRGO01000001">
    <property type="protein sequence ID" value="RDV03377.1"/>
    <property type="molecule type" value="Genomic_DNA"/>
</dbReference>
<dbReference type="InterPro" id="IPR025662">
    <property type="entry name" value="Sigma_54_int_dom_ATP-bd_1"/>
</dbReference>
<keyword evidence="5 17" id="KW-0597">Phosphoprotein</keyword>
<dbReference type="PANTHER" id="PTHR32071:SF95">
    <property type="entry name" value="DNA-BINDING TRANSCRIPTIONAL REGULATOR NTRC"/>
    <property type="match status" value="1"/>
</dbReference>
<keyword evidence="12" id="KW-0804">Transcription</keyword>
<dbReference type="Proteomes" id="UP000263993">
    <property type="component" value="Unassembled WGS sequence"/>
</dbReference>
<evidence type="ECO:0000313" key="20">
    <source>
        <dbReference type="EMBL" id="RDV03377.1"/>
    </source>
</evidence>
<evidence type="ECO:0000256" key="3">
    <source>
        <dbReference type="ARBA" id="ARBA00022490"/>
    </source>
</evidence>
<evidence type="ECO:0000256" key="14">
    <source>
        <dbReference type="ARBA" id="ARBA00029881"/>
    </source>
</evidence>
<dbReference type="SUPFAM" id="SSF52540">
    <property type="entry name" value="P-loop containing nucleoside triphosphate hydrolases"/>
    <property type="match status" value="1"/>
</dbReference>
<comment type="subcellular location">
    <subcellularLocation>
        <location evidence="1">Cytoplasm</location>
    </subcellularLocation>
</comment>
<keyword evidence="13" id="KW-0535">Nitrogen fixation</keyword>
<dbReference type="Pfam" id="PF00158">
    <property type="entry name" value="Sigma54_activat"/>
    <property type="match status" value="1"/>
</dbReference>
<evidence type="ECO:0000256" key="9">
    <source>
        <dbReference type="ARBA" id="ARBA00023015"/>
    </source>
</evidence>
<keyword evidence="11" id="KW-0010">Activator</keyword>
<dbReference type="InterPro" id="IPR058031">
    <property type="entry name" value="AAA_lid_NorR"/>
</dbReference>
<dbReference type="SMART" id="SM00382">
    <property type="entry name" value="AAA"/>
    <property type="match status" value="1"/>
</dbReference>
<dbReference type="FunFam" id="3.40.50.300:FF:000006">
    <property type="entry name" value="DNA-binding transcriptional regulator NtrC"/>
    <property type="match status" value="1"/>
</dbReference>
<gene>
    <name evidence="20" type="ORF">DXH78_01495</name>
</gene>
<dbReference type="PROSITE" id="PS50110">
    <property type="entry name" value="RESPONSE_REGULATORY"/>
    <property type="match status" value="1"/>
</dbReference>
<dbReference type="InterPro" id="IPR025944">
    <property type="entry name" value="Sigma_54_int_dom_CS"/>
</dbReference>
<dbReference type="GO" id="GO:0000160">
    <property type="term" value="P:phosphorelay signal transduction system"/>
    <property type="evidence" value="ECO:0007669"/>
    <property type="project" value="UniProtKB-KW"/>
</dbReference>
<dbReference type="RefSeq" id="WP_115515402.1">
    <property type="nucleotide sequence ID" value="NZ_QRGO01000001.1"/>
</dbReference>
<evidence type="ECO:0000256" key="5">
    <source>
        <dbReference type="ARBA" id="ARBA00022553"/>
    </source>
</evidence>
<protein>
    <recommendedName>
        <fullName evidence="2">DNA-binding transcriptional regulator NtrC</fullName>
    </recommendedName>
    <alternativeName>
        <fullName evidence="14">Nitrogen regulation protein NR(I)</fullName>
    </alternativeName>
    <alternativeName>
        <fullName evidence="15">Nitrogen regulator I</fullName>
    </alternativeName>
</protein>
<evidence type="ECO:0000259" key="18">
    <source>
        <dbReference type="PROSITE" id="PS50045"/>
    </source>
</evidence>